<keyword evidence="3" id="KW-1185">Reference proteome</keyword>
<name>A0ABW2G3S2_9ACTN</name>
<keyword evidence="1" id="KW-0472">Membrane</keyword>
<gene>
    <name evidence="2" type="ORF">ACFQMG_31875</name>
</gene>
<reference evidence="3" key="1">
    <citation type="journal article" date="2019" name="Int. J. Syst. Evol. Microbiol.">
        <title>The Global Catalogue of Microorganisms (GCM) 10K type strain sequencing project: providing services to taxonomists for standard genome sequencing and annotation.</title>
        <authorList>
            <consortium name="The Broad Institute Genomics Platform"/>
            <consortium name="The Broad Institute Genome Sequencing Center for Infectious Disease"/>
            <person name="Wu L."/>
            <person name="Ma J."/>
        </authorList>
    </citation>
    <scope>NUCLEOTIDE SEQUENCE [LARGE SCALE GENOMIC DNA]</scope>
    <source>
        <strain evidence="3">CGMCC 1.12859</strain>
    </source>
</reference>
<evidence type="ECO:0000313" key="3">
    <source>
        <dbReference type="Proteomes" id="UP001596435"/>
    </source>
</evidence>
<feature type="transmembrane region" description="Helical" evidence="1">
    <location>
        <begin position="118"/>
        <end position="137"/>
    </location>
</feature>
<dbReference type="RefSeq" id="WP_345705222.1">
    <property type="nucleotide sequence ID" value="NZ_BAABKV010000001.1"/>
</dbReference>
<feature type="transmembrane region" description="Helical" evidence="1">
    <location>
        <begin position="93"/>
        <end position="112"/>
    </location>
</feature>
<keyword evidence="1" id="KW-1133">Transmembrane helix</keyword>
<dbReference type="InterPro" id="IPR033458">
    <property type="entry name" value="DUF5134"/>
</dbReference>
<sequence>MHGPAVVTWLLAGLAVGSAGLCVVRLRDPACRGEHRASDAAEAAMGLGMAGMAVLPGVLWGWFFAVLGGYLLVGAVGAVGAHGGRAHRMHHGVGACAMAYMALAMASAPGHHHHGAPAGLPVLTGSLLLYFGGYSLWAGSRMLSAPGDGRRPLTAAMAGVPAAGGSPVGALRSGDRSPGRRAVGGLAGGAVRACRVGMGIGMFAMLLTL</sequence>
<evidence type="ECO:0000313" key="2">
    <source>
        <dbReference type="EMBL" id="MFC7184158.1"/>
    </source>
</evidence>
<feature type="transmembrane region" description="Helical" evidence="1">
    <location>
        <begin position="6"/>
        <end position="26"/>
    </location>
</feature>
<keyword evidence="1" id="KW-0812">Transmembrane</keyword>
<dbReference type="Proteomes" id="UP001596435">
    <property type="component" value="Unassembled WGS sequence"/>
</dbReference>
<proteinExistence type="predicted"/>
<dbReference type="EMBL" id="JBHTAJ010000091">
    <property type="protein sequence ID" value="MFC7184158.1"/>
    <property type="molecule type" value="Genomic_DNA"/>
</dbReference>
<evidence type="ECO:0000256" key="1">
    <source>
        <dbReference type="SAM" id="Phobius"/>
    </source>
</evidence>
<feature type="transmembrane region" description="Helical" evidence="1">
    <location>
        <begin position="38"/>
        <end position="55"/>
    </location>
</feature>
<organism evidence="2 3">
    <name type="scientific">Kitasatospora paranensis</name>
    <dbReference type="NCBI Taxonomy" id="258053"/>
    <lineage>
        <taxon>Bacteria</taxon>
        <taxon>Bacillati</taxon>
        <taxon>Actinomycetota</taxon>
        <taxon>Actinomycetes</taxon>
        <taxon>Kitasatosporales</taxon>
        <taxon>Streptomycetaceae</taxon>
        <taxon>Kitasatospora</taxon>
    </lineage>
</organism>
<feature type="transmembrane region" description="Helical" evidence="1">
    <location>
        <begin position="61"/>
        <end position="81"/>
    </location>
</feature>
<protein>
    <submittedName>
        <fullName evidence="2">DUF5134 domain-containing protein</fullName>
    </submittedName>
</protein>
<comment type="caution">
    <text evidence="2">The sequence shown here is derived from an EMBL/GenBank/DDBJ whole genome shotgun (WGS) entry which is preliminary data.</text>
</comment>
<dbReference type="Pfam" id="PF17197">
    <property type="entry name" value="DUF5134"/>
    <property type="match status" value="1"/>
</dbReference>
<accession>A0ABW2G3S2</accession>